<sequence length="333" mass="37278">MSGHKVVPFLEKNKDVFVHGSAVSRHKQAFVDGRKKIPSDGHTELVLCAAATLKLWQGNAKPLPPPPAPKTGDAPTTSPPQPQPAPPRPLLVWRQPHYMIKSVVPLSTKTSAFAFGFAVLYFAPNKESTPKPAVDLTEYASSLRKQSSFITTENSLDLITPPLRVREFRCTSEYDQEDWCLAYHATLFNYWHERLEQSVIAAPEVFQYQTFAVDVSKQPLVDSVAPHSASKAPLGQVALSTERIYWLPRHDQAHLERDNPARVIAFPVTALQEIVVYVARGYRMEMQFGGGAPNASWKIACFTAEEGAQLIVEIQRIWDLSRKDENFPFRCVA</sequence>
<dbReference type="Proteomes" id="UP000051952">
    <property type="component" value="Unassembled WGS sequence"/>
</dbReference>
<reference evidence="3" key="1">
    <citation type="submission" date="2015-09" db="EMBL/GenBank/DDBJ databases">
        <authorList>
            <consortium name="Pathogen Informatics"/>
        </authorList>
    </citation>
    <scope>NUCLEOTIDE SEQUENCE [LARGE SCALE GENOMIC DNA]</scope>
    <source>
        <strain evidence="3">Lake Konstanz</strain>
    </source>
</reference>
<dbReference type="AlphaFoldDB" id="A0A0S4INI0"/>
<dbReference type="EMBL" id="CYKH01000207">
    <property type="protein sequence ID" value="CUE88379.1"/>
    <property type="molecule type" value="Genomic_DNA"/>
</dbReference>
<accession>A0A0S4INI0</accession>
<feature type="region of interest" description="Disordered" evidence="1">
    <location>
        <begin position="58"/>
        <end position="89"/>
    </location>
</feature>
<feature type="compositionally biased region" description="Pro residues" evidence="1">
    <location>
        <begin position="77"/>
        <end position="89"/>
    </location>
</feature>
<evidence type="ECO:0000256" key="1">
    <source>
        <dbReference type="SAM" id="MobiDB-lite"/>
    </source>
</evidence>
<evidence type="ECO:0000313" key="3">
    <source>
        <dbReference type="Proteomes" id="UP000051952"/>
    </source>
</evidence>
<name>A0A0S4INI0_BODSA</name>
<dbReference type="OrthoDB" id="241033at2759"/>
<dbReference type="VEuPathDB" id="TriTrypDB:BSAL_57045"/>
<keyword evidence="3" id="KW-1185">Reference proteome</keyword>
<gene>
    <name evidence="2" type="ORF">BSAL_57045</name>
</gene>
<dbReference type="OMA" id="HELGANC"/>
<organism evidence="2 3">
    <name type="scientific">Bodo saltans</name>
    <name type="common">Flagellated protozoan</name>
    <dbReference type="NCBI Taxonomy" id="75058"/>
    <lineage>
        <taxon>Eukaryota</taxon>
        <taxon>Discoba</taxon>
        <taxon>Euglenozoa</taxon>
        <taxon>Kinetoplastea</taxon>
        <taxon>Metakinetoplastina</taxon>
        <taxon>Eubodonida</taxon>
        <taxon>Bodonidae</taxon>
        <taxon>Bodo</taxon>
    </lineage>
</organism>
<proteinExistence type="predicted"/>
<protein>
    <submittedName>
        <fullName evidence="2">Uncharacterized protein</fullName>
    </submittedName>
</protein>
<evidence type="ECO:0000313" key="2">
    <source>
        <dbReference type="EMBL" id="CUE88379.1"/>
    </source>
</evidence>